<dbReference type="InterPro" id="IPR003425">
    <property type="entry name" value="CCB3/YggT"/>
</dbReference>
<feature type="transmembrane region" description="Helical" evidence="2">
    <location>
        <begin position="7"/>
        <end position="28"/>
    </location>
</feature>
<sequence>MWVLIQSISYFFRVLQLLILARVLLSWFPNVDRYSPGVKFIYSATEPIMGPVRDFMSRHINTGMIDLSPIVVLLLLNMVQNFIFRLLLGF</sequence>
<keyword evidence="2" id="KW-0812">Transmembrane</keyword>
<accession>A0ABS4KFT8</accession>
<keyword evidence="4" id="KW-1185">Reference proteome</keyword>
<dbReference type="RefSeq" id="WP_209658914.1">
    <property type="nucleotide sequence ID" value="NZ_JAGGLI010000003.1"/>
</dbReference>
<organism evidence="3 4">
    <name type="scientific">Acetoanaerobium pronyense</name>
    <dbReference type="NCBI Taxonomy" id="1482736"/>
    <lineage>
        <taxon>Bacteria</taxon>
        <taxon>Bacillati</taxon>
        <taxon>Bacillota</taxon>
        <taxon>Clostridia</taxon>
        <taxon>Peptostreptococcales</taxon>
        <taxon>Filifactoraceae</taxon>
        <taxon>Acetoanaerobium</taxon>
    </lineage>
</organism>
<protein>
    <submittedName>
        <fullName evidence="3">YggT family protein</fullName>
    </submittedName>
</protein>
<keyword evidence="2" id="KW-0472">Membrane</keyword>
<dbReference type="Pfam" id="PF02325">
    <property type="entry name" value="CCB3_YggT"/>
    <property type="match status" value="1"/>
</dbReference>
<evidence type="ECO:0000313" key="3">
    <source>
        <dbReference type="EMBL" id="MBP2026653.1"/>
    </source>
</evidence>
<proteinExistence type="inferred from homology"/>
<dbReference type="PANTHER" id="PTHR33219">
    <property type="entry name" value="YLMG HOMOLOG PROTEIN 2, CHLOROPLASTIC"/>
    <property type="match status" value="1"/>
</dbReference>
<feature type="transmembrane region" description="Helical" evidence="2">
    <location>
        <begin position="67"/>
        <end position="88"/>
    </location>
</feature>
<dbReference type="EMBL" id="JAGGLI010000003">
    <property type="protein sequence ID" value="MBP2026653.1"/>
    <property type="molecule type" value="Genomic_DNA"/>
</dbReference>
<gene>
    <name evidence="3" type="ORF">J2Z35_000442</name>
</gene>
<dbReference type="PANTHER" id="PTHR33219:SF14">
    <property type="entry name" value="PROTEIN COFACTOR ASSEMBLY OF COMPLEX C SUBUNIT B CCB3, CHLOROPLASTIC-RELATED"/>
    <property type="match status" value="1"/>
</dbReference>
<name>A0ABS4KFT8_9FIRM</name>
<evidence type="ECO:0000256" key="1">
    <source>
        <dbReference type="ARBA" id="ARBA00010894"/>
    </source>
</evidence>
<dbReference type="Proteomes" id="UP001314903">
    <property type="component" value="Unassembled WGS sequence"/>
</dbReference>
<keyword evidence="2" id="KW-1133">Transmembrane helix</keyword>
<evidence type="ECO:0000313" key="4">
    <source>
        <dbReference type="Proteomes" id="UP001314903"/>
    </source>
</evidence>
<evidence type="ECO:0000256" key="2">
    <source>
        <dbReference type="SAM" id="Phobius"/>
    </source>
</evidence>
<comment type="similarity">
    <text evidence="1">Belongs to the YggT family.</text>
</comment>
<reference evidence="3 4" key="1">
    <citation type="submission" date="2021-03" db="EMBL/GenBank/DDBJ databases">
        <title>Genomic Encyclopedia of Type Strains, Phase IV (KMG-IV): sequencing the most valuable type-strain genomes for metagenomic binning, comparative biology and taxonomic classification.</title>
        <authorList>
            <person name="Goeker M."/>
        </authorList>
    </citation>
    <scope>NUCLEOTIDE SEQUENCE [LARGE SCALE GENOMIC DNA]</scope>
    <source>
        <strain evidence="3 4">DSM 27512</strain>
    </source>
</reference>
<comment type="caution">
    <text evidence="3">The sequence shown here is derived from an EMBL/GenBank/DDBJ whole genome shotgun (WGS) entry which is preliminary data.</text>
</comment>